<evidence type="ECO:0000256" key="1">
    <source>
        <dbReference type="PROSITE-ProRule" id="PRU00453"/>
    </source>
</evidence>
<reference evidence="3 4" key="1">
    <citation type="journal article" date="2019" name="Mol. Ecol. Resour.">
        <title>Chromosome-level genome assembly of Triplophysa tibetana, a fish adapted to the harsh high-altitude environment of the Tibetan Plateau.</title>
        <authorList>
            <person name="Yang X."/>
            <person name="Liu H."/>
            <person name="Ma Z."/>
            <person name="Zou Y."/>
            <person name="Zou M."/>
            <person name="Mao Y."/>
            <person name="Li X."/>
            <person name="Wang H."/>
            <person name="Chen T."/>
            <person name="Wang W."/>
            <person name="Yang R."/>
        </authorList>
    </citation>
    <scope>NUCLEOTIDE SEQUENCE [LARGE SCALE GENOMIC DNA]</scope>
    <source>
        <strain evidence="3">TTIB1903HZAU</strain>
        <tissue evidence="3">Muscle</tissue>
    </source>
</reference>
<keyword evidence="1" id="KW-0863">Zinc-finger</keyword>
<feature type="domain" description="HIT-type" evidence="2">
    <location>
        <begin position="79"/>
        <end position="112"/>
    </location>
</feature>
<dbReference type="GO" id="GO:0008270">
    <property type="term" value="F:zinc ion binding"/>
    <property type="evidence" value="ECO:0007669"/>
    <property type="project" value="UniProtKB-UniRule"/>
</dbReference>
<accession>A0A5A9N2V3</accession>
<dbReference type="InterPro" id="IPR039646">
    <property type="entry name" value="ZNHIT2"/>
</dbReference>
<dbReference type="Proteomes" id="UP000324632">
    <property type="component" value="Chromosome 23"/>
</dbReference>
<protein>
    <submittedName>
        <fullName evidence="3">Zinc finger HIT domain-containing protein 2</fullName>
    </submittedName>
</protein>
<dbReference type="CDD" id="cd23024">
    <property type="entry name" value="zf-HIT_ZNHIT2-3"/>
    <property type="match status" value="1"/>
</dbReference>
<dbReference type="PANTHER" id="PTHR15555:SF0">
    <property type="entry name" value="ZINC FINGER HIT DOMAIN-CONTAINING PROTEIN 2"/>
    <property type="match status" value="1"/>
</dbReference>
<gene>
    <name evidence="3" type="ORF">E1301_Tti000356</name>
</gene>
<organism evidence="3 4">
    <name type="scientific">Triplophysa tibetana</name>
    <dbReference type="NCBI Taxonomy" id="1572043"/>
    <lineage>
        <taxon>Eukaryota</taxon>
        <taxon>Metazoa</taxon>
        <taxon>Chordata</taxon>
        <taxon>Craniata</taxon>
        <taxon>Vertebrata</taxon>
        <taxon>Euteleostomi</taxon>
        <taxon>Actinopterygii</taxon>
        <taxon>Neopterygii</taxon>
        <taxon>Teleostei</taxon>
        <taxon>Ostariophysi</taxon>
        <taxon>Cypriniformes</taxon>
        <taxon>Nemacheilidae</taxon>
        <taxon>Triplophysa</taxon>
    </lineage>
</organism>
<dbReference type="Pfam" id="PF04438">
    <property type="entry name" value="zf-HIT"/>
    <property type="match status" value="1"/>
</dbReference>
<dbReference type="AlphaFoldDB" id="A0A5A9N2V3"/>
<dbReference type="PROSITE" id="PS51083">
    <property type="entry name" value="ZF_HIT"/>
    <property type="match status" value="1"/>
</dbReference>
<dbReference type="Gene3D" id="3.30.60.190">
    <property type="match status" value="1"/>
</dbReference>
<keyword evidence="1" id="KW-0479">Metal-binding</keyword>
<proteinExistence type="predicted"/>
<comment type="caution">
    <text evidence="3">The sequence shown here is derived from an EMBL/GenBank/DDBJ whole genome shotgun (WGS) entry which is preliminary data.</text>
</comment>
<sequence>MDPVVRRKIPGSLRSLLTDIAPREEQYFSDWQETDPESVNNDKIVLPKRGTSETLLTSATEEKECETTNGNVASSFRPCGLCLSEPSSYTCPRCNIPYCGLVCYRSPDHSACSEEFYKESVLQELKSQGVTDEEGKRKMQEILLRLRQSAEDEGGTTNLLRNLQQNTGTNVTQQDADALELLSRLAEIQSAGDEDSQEAQEILTKLQDIEEGGNAIDGCDEEEDKAELAEKLAGLDIDSLTEEELWSLLSAQEKEKFEALVKGGAIGGLVALWSPWWENHEKDTKTLIEELKSENEKKDGQTKASVEKTKRDTRKVKFSLGTIQEVNIKEAIKKDKSVNKSNSSIPAVSAKIPPLHTLSSNPSPLVQYNLVNVIYGYTFSLCLVNGDISEQEMLLEFCQVVLGISEVLGDGRVFSSVPEAIEAGIRALSASGHFDCEDPRAPLRAVKAVAHVLSGKSRGNNVGYSLCALSQLRSALNKAKSFVPKADEQARRLYFKAGKKCEFFQSWLMENSAAVRCLAGQVWMDYERRDVERMKLEGEKKDLEVRLKKSSCKGVLIEVIE</sequence>
<dbReference type="EMBL" id="SOYY01000023">
    <property type="protein sequence ID" value="KAA0704000.1"/>
    <property type="molecule type" value="Genomic_DNA"/>
</dbReference>
<keyword evidence="4" id="KW-1185">Reference proteome</keyword>
<evidence type="ECO:0000259" key="2">
    <source>
        <dbReference type="PROSITE" id="PS51083"/>
    </source>
</evidence>
<keyword evidence="1" id="KW-0862">Zinc</keyword>
<evidence type="ECO:0000313" key="4">
    <source>
        <dbReference type="Proteomes" id="UP000324632"/>
    </source>
</evidence>
<dbReference type="PANTHER" id="PTHR15555">
    <property type="entry name" value="ZINC FINGER HIT DOMAIN CONTAINING PROTEIN 2 PROTEIN FON -RELATED"/>
    <property type="match status" value="1"/>
</dbReference>
<name>A0A5A9N2V3_9TELE</name>
<dbReference type="InterPro" id="IPR007529">
    <property type="entry name" value="Znf_HIT"/>
</dbReference>
<dbReference type="SUPFAM" id="SSF144232">
    <property type="entry name" value="HIT/MYND zinc finger-like"/>
    <property type="match status" value="1"/>
</dbReference>
<dbReference type="OrthoDB" id="10005492at2759"/>
<evidence type="ECO:0000313" key="3">
    <source>
        <dbReference type="EMBL" id="KAA0704000.1"/>
    </source>
</evidence>